<dbReference type="Proteomes" id="UP000323506">
    <property type="component" value="Chromosome D10"/>
</dbReference>
<dbReference type="EMBL" id="CM017710">
    <property type="protein sequence ID" value="TYG49892.1"/>
    <property type="molecule type" value="Genomic_DNA"/>
</dbReference>
<evidence type="ECO:0000313" key="2">
    <source>
        <dbReference type="Proteomes" id="UP000323506"/>
    </source>
</evidence>
<keyword evidence="2" id="KW-1185">Reference proteome</keyword>
<dbReference type="AlphaFoldDB" id="A0A5D2B2U8"/>
<evidence type="ECO:0000313" key="1">
    <source>
        <dbReference type="EMBL" id="TYG49892.1"/>
    </source>
</evidence>
<accession>A0A5D2B2U8</accession>
<proteinExistence type="predicted"/>
<gene>
    <name evidence="1" type="ORF">ES288_D10G130800v1</name>
</gene>
<reference evidence="1 2" key="1">
    <citation type="submission" date="2019-06" db="EMBL/GenBank/DDBJ databases">
        <title>WGS assembly of Gossypium darwinii.</title>
        <authorList>
            <person name="Chen Z.J."/>
            <person name="Sreedasyam A."/>
            <person name="Ando A."/>
            <person name="Song Q."/>
            <person name="De L."/>
            <person name="Hulse-Kemp A."/>
            <person name="Ding M."/>
            <person name="Ye W."/>
            <person name="Kirkbride R."/>
            <person name="Jenkins J."/>
            <person name="Plott C."/>
            <person name="Lovell J."/>
            <person name="Lin Y.-M."/>
            <person name="Vaughn R."/>
            <person name="Liu B."/>
            <person name="Li W."/>
            <person name="Simpson S."/>
            <person name="Scheffler B."/>
            <person name="Saski C."/>
            <person name="Grover C."/>
            <person name="Hu G."/>
            <person name="Conover J."/>
            <person name="Carlson J."/>
            <person name="Shu S."/>
            <person name="Boston L."/>
            <person name="Williams M."/>
            <person name="Peterson D."/>
            <person name="Mcgee K."/>
            <person name="Jones D."/>
            <person name="Wendel J."/>
            <person name="Stelly D."/>
            <person name="Grimwood J."/>
            <person name="Schmutz J."/>
        </authorList>
    </citation>
    <scope>NUCLEOTIDE SEQUENCE [LARGE SCALE GENOMIC DNA]</scope>
    <source>
        <strain evidence="1">1808015.09</strain>
    </source>
</reference>
<organism evidence="1 2">
    <name type="scientific">Gossypium darwinii</name>
    <name type="common">Darwin's cotton</name>
    <name type="synonym">Gossypium barbadense var. darwinii</name>
    <dbReference type="NCBI Taxonomy" id="34276"/>
    <lineage>
        <taxon>Eukaryota</taxon>
        <taxon>Viridiplantae</taxon>
        <taxon>Streptophyta</taxon>
        <taxon>Embryophyta</taxon>
        <taxon>Tracheophyta</taxon>
        <taxon>Spermatophyta</taxon>
        <taxon>Magnoliopsida</taxon>
        <taxon>eudicotyledons</taxon>
        <taxon>Gunneridae</taxon>
        <taxon>Pentapetalae</taxon>
        <taxon>rosids</taxon>
        <taxon>malvids</taxon>
        <taxon>Malvales</taxon>
        <taxon>Malvaceae</taxon>
        <taxon>Malvoideae</taxon>
        <taxon>Gossypium</taxon>
    </lineage>
</organism>
<sequence length="92" mass="10658">MAILLDLNKPLVSKIKVDGQLQRVEYESIPNICFSCWHFEHLRESCSFVPSHDGRSIKRTVQMADQRNQEALVMAKNKKELDMFGPQIVVDR</sequence>
<name>A0A5D2B2U8_GOSDA</name>
<evidence type="ECO:0008006" key="3">
    <source>
        <dbReference type="Google" id="ProtNLM"/>
    </source>
</evidence>
<protein>
    <recommendedName>
        <fullName evidence="3">Zinc knuckle CX2CX4HX4C domain-containing protein</fullName>
    </recommendedName>
</protein>